<dbReference type="InterPro" id="IPR036864">
    <property type="entry name" value="Zn2-C6_fun-type_DNA-bd_sf"/>
</dbReference>
<sequence length="268" mass="29997">MPSDQRTPCTPRKHTAREKRALIACTRCRHLKKRCKQECGALSPRGRCRRCRTTGEVCQYLNVVDDIPSHVPSPPPTDLCVHMEELVQQSSSSSGSSTHETEDVSNHSHGTHPDGIFYPLIWVDPVAPADPSLSPSYASRSATESPQYDWRPPIPTTTFSTSDVYAQRPNSPNYHDYHDITNPILPLSTQYEVSRSQSNIPARMASNYYTPYDTTNQEANTSDPRSPHGGWDSYHASSDNQVPSARSDHPRCLICFIVNCETHPECIC</sequence>
<feature type="compositionally biased region" description="Polar residues" evidence="1">
    <location>
        <begin position="133"/>
        <end position="146"/>
    </location>
</feature>
<keyword evidence="4" id="KW-1185">Reference proteome</keyword>
<evidence type="ECO:0000259" key="2">
    <source>
        <dbReference type="PROSITE" id="PS50048"/>
    </source>
</evidence>
<dbReference type="AlphaFoldDB" id="A0A0C3AZ30"/>
<dbReference type="PROSITE" id="PS50048">
    <property type="entry name" value="ZN2_CY6_FUNGAL_2"/>
    <property type="match status" value="1"/>
</dbReference>
<dbReference type="SUPFAM" id="SSF57701">
    <property type="entry name" value="Zn2/Cys6 DNA-binding domain"/>
    <property type="match status" value="1"/>
</dbReference>
<name>A0A0C3AZ30_PILCF</name>
<gene>
    <name evidence="3" type="ORF">PILCRDRAFT_823517</name>
</gene>
<dbReference type="InParanoid" id="A0A0C3AZ30"/>
<feature type="region of interest" description="Disordered" evidence="1">
    <location>
        <begin position="86"/>
        <end position="110"/>
    </location>
</feature>
<dbReference type="HOGENOM" id="CLU_1038682_0_0_1"/>
<dbReference type="InterPro" id="IPR001138">
    <property type="entry name" value="Zn2Cys6_DnaBD"/>
</dbReference>
<proteinExistence type="predicted"/>
<feature type="compositionally biased region" description="Polar residues" evidence="1">
    <location>
        <begin position="156"/>
        <end position="173"/>
    </location>
</feature>
<dbReference type="GO" id="GO:0000981">
    <property type="term" value="F:DNA-binding transcription factor activity, RNA polymerase II-specific"/>
    <property type="evidence" value="ECO:0007669"/>
    <property type="project" value="InterPro"/>
</dbReference>
<reference evidence="4" key="2">
    <citation type="submission" date="2015-01" db="EMBL/GenBank/DDBJ databases">
        <title>Evolutionary Origins and Diversification of the Mycorrhizal Mutualists.</title>
        <authorList>
            <consortium name="DOE Joint Genome Institute"/>
            <consortium name="Mycorrhizal Genomics Consortium"/>
            <person name="Kohler A."/>
            <person name="Kuo A."/>
            <person name="Nagy L.G."/>
            <person name="Floudas D."/>
            <person name="Copeland A."/>
            <person name="Barry K.W."/>
            <person name="Cichocki N."/>
            <person name="Veneault-Fourrey C."/>
            <person name="LaButti K."/>
            <person name="Lindquist E.A."/>
            <person name="Lipzen A."/>
            <person name="Lundell T."/>
            <person name="Morin E."/>
            <person name="Murat C."/>
            <person name="Riley R."/>
            <person name="Ohm R."/>
            <person name="Sun H."/>
            <person name="Tunlid A."/>
            <person name="Henrissat B."/>
            <person name="Grigoriev I.V."/>
            <person name="Hibbett D.S."/>
            <person name="Martin F."/>
        </authorList>
    </citation>
    <scope>NUCLEOTIDE SEQUENCE [LARGE SCALE GENOMIC DNA]</scope>
    <source>
        <strain evidence="4">F 1598</strain>
    </source>
</reference>
<feature type="region of interest" description="Disordered" evidence="1">
    <location>
        <begin position="132"/>
        <end position="177"/>
    </location>
</feature>
<accession>A0A0C3AZ30</accession>
<evidence type="ECO:0000256" key="1">
    <source>
        <dbReference type="SAM" id="MobiDB-lite"/>
    </source>
</evidence>
<dbReference type="EMBL" id="KN833010">
    <property type="protein sequence ID" value="KIM79263.1"/>
    <property type="molecule type" value="Genomic_DNA"/>
</dbReference>
<dbReference type="GO" id="GO:0008270">
    <property type="term" value="F:zinc ion binding"/>
    <property type="evidence" value="ECO:0007669"/>
    <property type="project" value="InterPro"/>
</dbReference>
<organism evidence="3 4">
    <name type="scientific">Piloderma croceum (strain F 1598)</name>
    <dbReference type="NCBI Taxonomy" id="765440"/>
    <lineage>
        <taxon>Eukaryota</taxon>
        <taxon>Fungi</taxon>
        <taxon>Dikarya</taxon>
        <taxon>Basidiomycota</taxon>
        <taxon>Agaricomycotina</taxon>
        <taxon>Agaricomycetes</taxon>
        <taxon>Agaricomycetidae</taxon>
        <taxon>Atheliales</taxon>
        <taxon>Atheliaceae</taxon>
        <taxon>Piloderma</taxon>
    </lineage>
</organism>
<feature type="domain" description="Zn(2)-C6 fungal-type" evidence="2">
    <location>
        <begin position="24"/>
        <end position="60"/>
    </location>
</feature>
<reference evidence="3 4" key="1">
    <citation type="submission" date="2014-04" db="EMBL/GenBank/DDBJ databases">
        <authorList>
            <consortium name="DOE Joint Genome Institute"/>
            <person name="Kuo A."/>
            <person name="Tarkka M."/>
            <person name="Buscot F."/>
            <person name="Kohler A."/>
            <person name="Nagy L.G."/>
            <person name="Floudas D."/>
            <person name="Copeland A."/>
            <person name="Barry K.W."/>
            <person name="Cichocki N."/>
            <person name="Veneault-Fourrey C."/>
            <person name="LaButti K."/>
            <person name="Lindquist E.A."/>
            <person name="Lipzen A."/>
            <person name="Lundell T."/>
            <person name="Morin E."/>
            <person name="Murat C."/>
            <person name="Sun H."/>
            <person name="Tunlid A."/>
            <person name="Henrissat B."/>
            <person name="Grigoriev I.V."/>
            <person name="Hibbett D.S."/>
            <person name="Martin F."/>
            <person name="Nordberg H.P."/>
            <person name="Cantor M.N."/>
            <person name="Hua S.X."/>
        </authorList>
    </citation>
    <scope>NUCLEOTIDE SEQUENCE [LARGE SCALE GENOMIC DNA]</scope>
    <source>
        <strain evidence="3 4">F 1598</strain>
    </source>
</reference>
<dbReference type="PROSITE" id="PS00463">
    <property type="entry name" value="ZN2_CY6_FUNGAL_1"/>
    <property type="match status" value="1"/>
</dbReference>
<feature type="compositionally biased region" description="Polar residues" evidence="1">
    <location>
        <begin position="211"/>
        <end position="224"/>
    </location>
</feature>
<protein>
    <recommendedName>
        <fullName evidence="2">Zn(2)-C6 fungal-type domain-containing protein</fullName>
    </recommendedName>
</protein>
<evidence type="ECO:0000313" key="3">
    <source>
        <dbReference type="EMBL" id="KIM79263.1"/>
    </source>
</evidence>
<evidence type="ECO:0000313" key="4">
    <source>
        <dbReference type="Proteomes" id="UP000054166"/>
    </source>
</evidence>
<feature type="region of interest" description="Disordered" evidence="1">
    <location>
        <begin position="211"/>
        <end position="242"/>
    </location>
</feature>
<dbReference type="Proteomes" id="UP000054166">
    <property type="component" value="Unassembled WGS sequence"/>
</dbReference>